<evidence type="ECO:0000256" key="4">
    <source>
        <dbReference type="ARBA" id="ARBA00022692"/>
    </source>
</evidence>
<keyword evidence="3" id="KW-1003">Cell membrane</keyword>
<feature type="transmembrane region" description="Helical" evidence="7">
    <location>
        <begin position="276"/>
        <end position="295"/>
    </location>
</feature>
<evidence type="ECO:0000256" key="1">
    <source>
        <dbReference type="ARBA" id="ARBA00004651"/>
    </source>
</evidence>
<keyword evidence="6 7" id="KW-0472">Membrane</keyword>
<keyword evidence="2" id="KW-0813">Transport</keyword>
<dbReference type="Gene3D" id="1.20.1250.20">
    <property type="entry name" value="MFS general substrate transporter like domains"/>
    <property type="match status" value="2"/>
</dbReference>
<reference evidence="9" key="1">
    <citation type="submission" date="2022-08" db="EMBL/GenBank/DDBJ databases">
        <title>Alicyclobacillus fastidiosus DSM 17978, complete genome.</title>
        <authorList>
            <person name="Wang Q."/>
            <person name="Cai R."/>
            <person name="Wang Z."/>
        </authorList>
    </citation>
    <scope>NUCLEOTIDE SEQUENCE</scope>
    <source>
        <strain evidence="9">DSM 17978</strain>
    </source>
</reference>
<feature type="transmembrane region" description="Helical" evidence="7">
    <location>
        <begin position="368"/>
        <end position="387"/>
    </location>
</feature>
<dbReference type="PROSITE" id="PS50850">
    <property type="entry name" value="MFS"/>
    <property type="match status" value="1"/>
</dbReference>
<dbReference type="PANTHER" id="PTHR43124">
    <property type="entry name" value="PURINE EFFLUX PUMP PBUE"/>
    <property type="match status" value="1"/>
</dbReference>
<accession>A0ABY6ZJQ9</accession>
<feature type="domain" description="Major facilitator superfamily (MFS) profile" evidence="8">
    <location>
        <begin position="1"/>
        <end position="392"/>
    </location>
</feature>
<evidence type="ECO:0000256" key="6">
    <source>
        <dbReference type="ARBA" id="ARBA00023136"/>
    </source>
</evidence>
<evidence type="ECO:0000256" key="7">
    <source>
        <dbReference type="SAM" id="Phobius"/>
    </source>
</evidence>
<dbReference type="PANTHER" id="PTHR43124:SF3">
    <property type="entry name" value="CHLORAMPHENICOL EFFLUX PUMP RV0191"/>
    <property type="match status" value="1"/>
</dbReference>
<feature type="transmembrane region" description="Helical" evidence="7">
    <location>
        <begin position="248"/>
        <end position="269"/>
    </location>
</feature>
<evidence type="ECO:0000313" key="9">
    <source>
        <dbReference type="EMBL" id="WAH43174.1"/>
    </source>
</evidence>
<evidence type="ECO:0000256" key="2">
    <source>
        <dbReference type="ARBA" id="ARBA00022448"/>
    </source>
</evidence>
<dbReference type="InterPro" id="IPR011701">
    <property type="entry name" value="MFS"/>
</dbReference>
<sequence>MKKLVSELSQQTNIFLVDMHLTGRSGLVGALVTTLLFSYGIGFFVWGPIVDRIGPRKSGIIALVVWGISTAIAAVSPNAFILILSRVLLGLSEAAFWPVSNSLTARWFPYNERARAKSIWINGTVVGPAIAGYVLFSLLGWLDWRGVFWAMTVLAVVVCLPLFAIFVKDNPAEDSRVSSLERSIIYADQTNTVSESNAIKIPKNVFSSTNFWLISLSNTGCLIAYFSLATFFPAYLKTGIHFSSATTSNYLLLAYGIALVALVLVGIRVDKTNKKAVWAVGSFIACAFLLAISQLIKGSALIALVICLAIVFVNITTFINHGLTHSMSTREKIGRDNGFMMGVSSILSAYGPTATGSFITLNAGHFNYAFYFLAAVTAIAGIINIVLMKRGF</sequence>
<protein>
    <submittedName>
        <fullName evidence="9">MFS transporter</fullName>
    </submittedName>
</protein>
<keyword evidence="4 7" id="KW-0812">Transmembrane</keyword>
<dbReference type="InterPro" id="IPR050189">
    <property type="entry name" value="MFS_Efflux_Transporters"/>
</dbReference>
<proteinExistence type="predicted"/>
<feature type="transmembrane region" description="Helical" evidence="7">
    <location>
        <begin position="119"/>
        <end position="141"/>
    </location>
</feature>
<feature type="transmembrane region" description="Helical" evidence="7">
    <location>
        <begin position="301"/>
        <end position="319"/>
    </location>
</feature>
<dbReference type="InterPro" id="IPR036259">
    <property type="entry name" value="MFS_trans_sf"/>
</dbReference>
<feature type="transmembrane region" description="Helical" evidence="7">
    <location>
        <begin position="339"/>
        <end position="362"/>
    </location>
</feature>
<dbReference type="RefSeq" id="WP_268007051.1">
    <property type="nucleotide sequence ID" value="NZ_CP104067.1"/>
</dbReference>
<name>A0ABY6ZJQ9_9BACL</name>
<feature type="transmembrane region" description="Helical" evidence="7">
    <location>
        <begin position="147"/>
        <end position="167"/>
    </location>
</feature>
<dbReference type="Proteomes" id="UP001164761">
    <property type="component" value="Chromosome"/>
</dbReference>
<evidence type="ECO:0000259" key="8">
    <source>
        <dbReference type="PROSITE" id="PS50850"/>
    </source>
</evidence>
<feature type="transmembrane region" description="Helical" evidence="7">
    <location>
        <begin position="58"/>
        <end position="75"/>
    </location>
</feature>
<evidence type="ECO:0000256" key="3">
    <source>
        <dbReference type="ARBA" id="ARBA00022475"/>
    </source>
</evidence>
<keyword evidence="5 7" id="KW-1133">Transmembrane helix</keyword>
<dbReference type="InterPro" id="IPR020846">
    <property type="entry name" value="MFS_dom"/>
</dbReference>
<feature type="transmembrane region" description="Helical" evidence="7">
    <location>
        <begin position="211"/>
        <end position="236"/>
    </location>
</feature>
<evidence type="ECO:0000313" key="10">
    <source>
        <dbReference type="Proteomes" id="UP001164761"/>
    </source>
</evidence>
<gene>
    <name evidence="9" type="ORF">NZD89_07175</name>
</gene>
<keyword evidence="10" id="KW-1185">Reference proteome</keyword>
<comment type="subcellular location">
    <subcellularLocation>
        <location evidence="1">Cell membrane</location>
        <topology evidence="1">Multi-pass membrane protein</topology>
    </subcellularLocation>
</comment>
<dbReference type="SUPFAM" id="SSF103473">
    <property type="entry name" value="MFS general substrate transporter"/>
    <property type="match status" value="1"/>
</dbReference>
<evidence type="ECO:0000256" key="5">
    <source>
        <dbReference type="ARBA" id="ARBA00022989"/>
    </source>
</evidence>
<dbReference type="EMBL" id="CP104067">
    <property type="protein sequence ID" value="WAH43174.1"/>
    <property type="molecule type" value="Genomic_DNA"/>
</dbReference>
<feature type="transmembrane region" description="Helical" evidence="7">
    <location>
        <begin position="26"/>
        <end position="46"/>
    </location>
</feature>
<organism evidence="9 10">
    <name type="scientific">Alicyclobacillus fastidiosus</name>
    <dbReference type="NCBI Taxonomy" id="392011"/>
    <lineage>
        <taxon>Bacteria</taxon>
        <taxon>Bacillati</taxon>
        <taxon>Bacillota</taxon>
        <taxon>Bacilli</taxon>
        <taxon>Bacillales</taxon>
        <taxon>Alicyclobacillaceae</taxon>
        <taxon>Alicyclobacillus</taxon>
    </lineage>
</organism>
<dbReference type="Pfam" id="PF07690">
    <property type="entry name" value="MFS_1"/>
    <property type="match status" value="1"/>
</dbReference>